<dbReference type="EMBL" id="CAJNOK010038937">
    <property type="protein sequence ID" value="CAF1541482.1"/>
    <property type="molecule type" value="Genomic_DNA"/>
</dbReference>
<protein>
    <submittedName>
        <fullName evidence="3">Uncharacterized protein</fullName>
    </submittedName>
</protein>
<dbReference type="Proteomes" id="UP000682733">
    <property type="component" value="Unassembled WGS sequence"/>
</dbReference>
<dbReference type="EMBL" id="CAJOBA010061261">
    <property type="protein sequence ID" value="CAF4329841.1"/>
    <property type="molecule type" value="Genomic_DNA"/>
</dbReference>
<dbReference type="AlphaFoldDB" id="A0A8S2UCP8"/>
<evidence type="ECO:0000256" key="1">
    <source>
        <dbReference type="SAM" id="MobiDB-lite"/>
    </source>
</evidence>
<name>A0A8S2UCP8_9BILA</name>
<proteinExistence type="predicted"/>
<dbReference type="Proteomes" id="UP000677228">
    <property type="component" value="Unassembled WGS sequence"/>
</dbReference>
<evidence type="ECO:0000313" key="3">
    <source>
        <dbReference type="EMBL" id="CAF4329841.1"/>
    </source>
</evidence>
<feature type="region of interest" description="Disordered" evidence="1">
    <location>
        <begin position="1"/>
        <end position="26"/>
    </location>
</feature>
<reference evidence="3" key="1">
    <citation type="submission" date="2021-02" db="EMBL/GenBank/DDBJ databases">
        <authorList>
            <person name="Nowell W R."/>
        </authorList>
    </citation>
    <scope>NUCLEOTIDE SEQUENCE</scope>
</reference>
<comment type="caution">
    <text evidence="3">The sequence shown here is derived from an EMBL/GenBank/DDBJ whole genome shotgun (WGS) entry which is preliminary data.</text>
</comment>
<accession>A0A8S2UCP8</accession>
<organism evidence="3 4">
    <name type="scientific">Didymodactylos carnosus</name>
    <dbReference type="NCBI Taxonomy" id="1234261"/>
    <lineage>
        <taxon>Eukaryota</taxon>
        <taxon>Metazoa</taxon>
        <taxon>Spiralia</taxon>
        <taxon>Gnathifera</taxon>
        <taxon>Rotifera</taxon>
        <taxon>Eurotatoria</taxon>
        <taxon>Bdelloidea</taxon>
        <taxon>Philodinida</taxon>
        <taxon>Philodinidae</taxon>
        <taxon>Didymodactylos</taxon>
    </lineage>
</organism>
<sequence length="295" mass="34199">MKRHQKSISSDEEDLRQSKELKPNDDDRNETIVIKSTFNDLCIDILYELFEYLNANQLYETFYDLTSNVKSIIQNYSLPLHVDISTEKAFRTFSAYIQPTFDHYPKQFISLSLSSYIIDMTPFLSITTLILSQMYLKETQIILKKLIHLTNLKIIHPKKHSNGLIEAVLHVQTLKTFIYDWFFYELKSIQLKLPSQIQYLIISSSFTSLNLLLPCLPNLRYLNIHFCFSVGECCAPSMLLLRKLIVKTDDDISIQKVICFLKSISNLEYLLTSGSLCIQDAVESIKILNSLQNVN</sequence>
<evidence type="ECO:0000313" key="2">
    <source>
        <dbReference type="EMBL" id="CAF1541482.1"/>
    </source>
</evidence>
<gene>
    <name evidence="2" type="ORF">OVA965_LOCUS38801</name>
    <name evidence="3" type="ORF">TMI583_LOCUS40016</name>
</gene>
<feature type="compositionally biased region" description="Basic and acidic residues" evidence="1">
    <location>
        <begin position="15"/>
        <end position="26"/>
    </location>
</feature>
<evidence type="ECO:0000313" key="4">
    <source>
        <dbReference type="Proteomes" id="UP000682733"/>
    </source>
</evidence>